<dbReference type="Gene3D" id="1.10.3720.10">
    <property type="entry name" value="MetI-like"/>
    <property type="match status" value="1"/>
</dbReference>
<dbReference type="EMBL" id="MFGX01000125">
    <property type="protein sequence ID" value="OGF52903.1"/>
    <property type="molecule type" value="Genomic_DNA"/>
</dbReference>
<accession>A0A1F5UP24</accession>
<evidence type="ECO:0000256" key="8">
    <source>
        <dbReference type="RuleBase" id="RU363032"/>
    </source>
</evidence>
<dbReference type="SUPFAM" id="SSF161098">
    <property type="entry name" value="MetI-like"/>
    <property type="match status" value="1"/>
</dbReference>
<dbReference type="PANTHER" id="PTHR43848">
    <property type="entry name" value="PUTRESCINE TRANSPORT SYSTEM PERMEASE PROTEIN POTI"/>
    <property type="match status" value="1"/>
</dbReference>
<keyword evidence="3 8" id="KW-0813">Transport</keyword>
<protein>
    <recommendedName>
        <fullName evidence="9">ABC transmembrane type-1 domain-containing protein</fullName>
    </recommendedName>
</protein>
<keyword evidence="4" id="KW-1003">Cell membrane</keyword>
<evidence type="ECO:0000313" key="11">
    <source>
        <dbReference type="Proteomes" id="UP000179157"/>
    </source>
</evidence>
<comment type="similarity">
    <text evidence="2">Belongs to the binding-protein-dependent transport system permease family. CysTW subfamily.</text>
</comment>
<evidence type="ECO:0000256" key="3">
    <source>
        <dbReference type="ARBA" id="ARBA00022448"/>
    </source>
</evidence>
<comment type="subcellular location">
    <subcellularLocation>
        <location evidence="1 8">Cell membrane</location>
        <topology evidence="1 8">Multi-pass membrane protein</topology>
    </subcellularLocation>
</comment>
<dbReference type="STRING" id="1817864.A2Z21_04390"/>
<evidence type="ECO:0000256" key="1">
    <source>
        <dbReference type="ARBA" id="ARBA00004651"/>
    </source>
</evidence>
<feature type="transmembrane region" description="Helical" evidence="8">
    <location>
        <begin position="12"/>
        <end position="32"/>
    </location>
</feature>
<organism evidence="10 11">
    <name type="scientific">Fraserbacteria sp. (strain RBG_16_55_9)</name>
    <dbReference type="NCBI Taxonomy" id="1817864"/>
    <lineage>
        <taxon>Bacteria</taxon>
        <taxon>Candidatus Fraseribacteriota</taxon>
    </lineage>
</organism>
<evidence type="ECO:0000256" key="7">
    <source>
        <dbReference type="ARBA" id="ARBA00023136"/>
    </source>
</evidence>
<keyword evidence="7 8" id="KW-0472">Membrane</keyword>
<dbReference type="Proteomes" id="UP000179157">
    <property type="component" value="Unassembled WGS sequence"/>
</dbReference>
<evidence type="ECO:0000256" key="4">
    <source>
        <dbReference type="ARBA" id="ARBA00022475"/>
    </source>
</evidence>
<feature type="transmembrane region" description="Helical" evidence="8">
    <location>
        <begin position="100"/>
        <end position="124"/>
    </location>
</feature>
<dbReference type="InterPro" id="IPR000515">
    <property type="entry name" value="MetI-like"/>
</dbReference>
<comment type="caution">
    <text evidence="10">The sequence shown here is derived from an EMBL/GenBank/DDBJ whole genome shotgun (WGS) entry which is preliminary data.</text>
</comment>
<dbReference type="PROSITE" id="PS50928">
    <property type="entry name" value="ABC_TM1"/>
    <property type="match status" value="1"/>
</dbReference>
<evidence type="ECO:0000259" key="9">
    <source>
        <dbReference type="PROSITE" id="PS50928"/>
    </source>
</evidence>
<dbReference type="AlphaFoldDB" id="A0A1F5UP24"/>
<reference evidence="10 11" key="1">
    <citation type="journal article" date="2016" name="Nat. Commun.">
        <title>Thousands of microbial genomes shed light on interconnected biogeochemical processes in an aquifer system.</title>
        <authorList>
            <person name="Anantharaman K."/>
            <person name="Brown C.T."/>
            <person name="Hug L.A."/>
            <person name="Sharon I."/>
            <person name="Castelle C.J."/>
            <person name="Probst A.J."/>
            <person name="Thomas B.C."/>
            <person name="Singh A."/>
            <person name="Wilkins M.J."/>
            <person name="Karaoz U."/>
            <person name="Brodie E.L."/>
            <person name="Williams K.H."/>
            <person name="Hubbard S.S."/>
            <person name="Banfield J.F."/>
        </authorList>
    </citation>
    <scope>NUCLEOTIDE SEQUENCE [LARGE SCALE GENOMIC DNA]</scope>
    <source>
        <strain evidence="11">RBG_16_55_9</strain>
    </source>
</reference>
<feature type="domain" description="ABC transmembrane type-1" evidence="9">
    <location>
        <begin position="62"/>
        <end position="254"/>
    </location>
</feature>
<evidence type="ECO:0000256" key="2">
    <source>
        <dbReference type="ARBA" id="ARBA00007069"/>
    </source>
</evidence>
<keyword evidence="6 8" id="KW-1133">Transmembrane helix</keyword>
<dbReference type="PANTHER" id="PTHR43848:SF2">
    <property type="entry name" value="PUTRESCINE TRANSPORT SYSTEM PERMEASE PROTEIN POTI"/>
    <property type="match status" value="1"/>
</dbReference>
<sequence length="276" mass="31000">MRSLGRASLPGLLGLVYLFIYAPLFILMIFSFNTAGNLAWWQGFSLEWYEKLLSYDQLWKSLRISLMVTGTAVILSTVIGTLTAYALYRWRFWGKRLFEGMLYLPMYIPEVVLGISLLVFFIFLGMPRGILTMILAHVAFTIPLVVLVVLARMQRIDWTLEEAAMDLGADELTTLRRVTLPLLFPGIMAAAFLAFPWSFNDFVITYFVTSPGNAPLPVLTYNLILGAKRSGAMGMINALGTLMTVAALLLPLVAVLLLRVRRFSLPGLHLLRKKRA</sequence>
<name>A0A1F5UP24_FRAXR</name>
<evidence type="ECO:0000313" key="10">
    <source>
        <dbReference type="EMBL" id="OGF52903.1"/>
    </source>
</evidence>
<feature type="transmembrane region" description="Helical" evidence="8">
    <location>
        <begin position="130"/>
        <end position="151"/>
    </location>
</feature>
<feature type="transmembrane region" description="Helical" evidence="8">
    <location>
        <begin position="178"/>
        <end position="197"/>
    </location>
</feature>
<proteinExistence type="inferred from homology"/>
<evidence type="ECO:0000256" key="5">
    <source>
        <dbReference type="ARBA" id="ARBA00022692"/>
    </source>
</evidence>
<feature type="transmembrane region" description="Helical" evidence="8">
    <location>
        <begin position="203"/>
        <end position="224"/>
    </location>
</feature>
<feature type="transmembrane region" description="Helical" evidence="8">
    <location>
        <begin position="236"/>
        <end position="258"/>
    </location>
</feature>
<dbReference type="InterPro" id="IPR035906">
    <property type="entry name" value="MetI-like_sf"/>
</dbReference>
<gene>
    <name evidence="10" type="ORF">A2Z21_04390</name>
</gene>
<dbReference type="Pfam" id="PF00528">
    <property type="entry name" value="BPD_transp_1"/>
    <property type="match status" value="1"/>
</dbReference>
<dbReference type="CDD" id="cd06261">
    <property type="entry name" value="TM_PBP2"/>
    <property type="match status" value="1"/>
</dbReference>
<evidence type="ECO:0000256" key="6">
    <source>
        <dbReference type="ARBA" id="ARBA00022989"/>
    </source>
</evidence>
<dbReference type="InterPro" id="IPR051789">
    <property type="entry name" value="Bact_Polyamine_Transport"/>
</dbReference>
<keyword evidence="5 8" id="KW-0812">Transmembrane</keyword>
<dbReference type="GO" id="GO:0055085">
    <property type="term" value="P:transmembrane transport"/>
    <property type="evidence" value="ECO:0007669"/>
    <property type="project" value="InterPro"/>
</dbReference>
<feature type="transmembrane region" description="Helical" evidence="8">
    <location>
        <begin position="64"/>
        <end position="88"/>
    </location>
</feature>
<dbReference type="GO" id="GO:0005886">
    <property type="term" value="C:plasma membrane"/>
    <property type="evidence" value="ECO:0007669"/>
    <property type="project" value="UniProtKB-SubCell"/>
</dbReference>